<dbReference type="Gene3D" id="3.30.300.30">
    <property type="match status" value="6"/>
</dbReference>
<dbReference type="InterPro" id="IPR012338">
    <property type="entry name" value="Beta-lactam/transpept-like"/>
</dbReference>
<dbReference type="InterPro" id="IPR023213">
    <property type="entry name" value="CAT-like_dom_sf"/>
</dbReference>
<dbReference type="NCBIfam" id="NF003417">
    <property type="entry name" value="PRK04813.1"/>
    <property type="match status" value="6"/>
</dbReference>
<dbReference type="InterPro" id="IPR020806">
    <property type="entry name" value="PKS_PP-bd"/>
</dbReference>
<dbReference type="Gene3D" id="3.40.50.12780">
    <property type="entry name" value="N-terminal domain of ligase-like"/>
    <property type="match status" value="4"/>
</dbReference>
<dbReference type="PROSITE" id="PS50075">
    <property type="entry name" value="CARRIER"/>
    <property type="match status" value="6"/>
</dbReference>
<dbReference type="Gene3D" id="3.40.50.1820">
    <property type="entry name" value="alpha/beta hydrolase"/>
    <property type="match status" value="1"/>
</dbReference>
<dbReference type="EMBL" id="JBHSJB010000050">
    <property type="protein sequence ID" value="MFC5059907.1"/>
    <property type="molecule type" value="Genomic_DNA"/>
</dbReference>
<dbReference type="SUPFAM" id="SSF47336">
    <property type="entry name" value="ACP-like"/>
    <property type="match status" value="6"/>
</dbReference>
<evidence type="ECO:0000313" key="7">
    <source>
        <dbReference type="Proteomes" id="UP001595833"/>
    </source>
</evidence>
<protein>
    <submittedName>
        <fullName evidence="6">Amino acid adenylation domain-containing protein</fullName>
    </submittedName>
</protein>
<dbReference type="Gene3D" id="1.10.1200.10">
    <property type="entry name" value="ACP-like"/>
    <property type="match status" value="5"/>
</dbReference>
<organism evidence="6 7">
    <name type="scientific">Saccharothrix xinjiangensis</name>
    <dbReference type="NCBI Taxonomy" id="204798"/>
    <lineage>
        <taxon>Bacteria</taxon>
        <taxon>Bacillati</taxon>
        <taxon>Actinomycetota</taxon>
        <taxon>Actinomycetes</taxon>
        <taxon>Pseudonocardiales</taxon>
        <taxon>Pseudonocardiaceae</taxon>
        <taxon>Saccharothrix</taxon>
    </lineage>
</organism>
<evidence type="ECO:0000259" key="5">
    <source>
        <dbReference type="PROSITE" id="PS50075"/>
    </source>
</evidence>
<name>A0ABV9YE61_9PSEU</name>
<dbReference type="PANTHER" id="PTHR45527:SF1">
    <property type="entry name" value="FATTY ACID SYNTHASE"/>
    <property type="match status" value="1"/>
</dbReference>
<dbReference type="RefSeq" id="WP_344042470.1">
    <property type="nucleotide sequence ID" value="NZ_BAAAKE010000034.1"/>
</dbReference>
<dbReference type="SUPFAM" id="SSF56801">
    <property type="entry name" value="Acetyl-CoA synthetase-like"/>
    <property type="match status" value="6"/>
</dbReference>
<dbReference type="InterPro" id="IPR009081">
    <property type="entry name" value="PP-bd_ACP"/>
</dbReference>
<dbReference type="Proteomes" id="UP001595833">
    <property type="component" value="Unassembled WGS sequence"/>
</dbReference>
<proteinExistence type="predicted"/>
<sequence>MSTGEIERGVGDLRDELLRRRLRGEAGRSRRGIERVDRTVPLPLSHGQQQMWFLSRLEPDSAEFLVPLAFRLRGALDLPALRLALSELVARHEVLRTRYAQAGGEPVQVIDPPALLELPVEPVADADVPAIAGREARTPFDLEHQWPVRIRLLGVGLDEHVLTLVFHHIAFDAWSTRVLGEELAALYAAFTTGAPSPLPPIGVQYADFAAWQRAEVAGEALERHLDHWRTRLADLSPTELPLDHPRPPVRGHRGAEVPYELPDGLAERVRGLAGAHGTTPFVVLLAAFQVLLARYTGQTDVPVGTVVSGRTRAELQGLIGYGINSLVLRGTWRGDPSFAELVDRARTTLVEAYEHQAVPFARLVDELRPERDMSRTPLYQVAMTMHERRDGVPALPGLEVERVEVTGGIAKCDLELQVRDDLGGRFVYATDLFEPASVRRLAGHFVRLLHGLVADPGASLSTVDMLDAVERDFVLGEPLAVAPVRGTVHEAFERQAARTPDALAVVAGGERLSYAEVDRRANRLAHRLRAAGAGAESLVGVCLERGAALLPTLLGVLKSGAAYVPLDPVNPPDRLAHVVADSGLATVVTEADLAGLVAGTGAAALLVEDVLTDPGAPTTAPEPVTGPDNAVYVIYTSGSTGKPKGCVLTHANVLRLMSTAAEHLAFTAGDVWSMTHSFAFDVSVFEMWGALLHGGTLVVAPREVTRLPEELLDLLVAERVTVLSQTPSAFRALTAAEPSPEGLALRAVVFAGEKLETAELRPWADRFGLDAPALVNMYGITETTVHTTFHRVTAEDLAPHAANRVGAPLADLRVRLLDRDGLPVPVGVVGEIHVAGPGVARGYLNRPELTARRFVPDPFGPPGSRAYRSGDLAARGADGGLEFVGRLDHQVKIRGYRVEPGEVEAALSALSGVAAAVVVARADGPGERRLVAYVVPEAGADPVPAELRAALARDLPDYMVPSAFVRLAALPLTANGKLDTRALPAPDRDALGVTGHVPPRTPAEERLARVWAEVLGVPRVGAHDGFFDLGGDSLRAVALVGALRAEGLDLAVRDVFDHRTVAELAEVLAERPAAAPAPALVAPFELIGAEDRARLPEGVVDAYPLSQLQTGMVVEMVAADGRRNYHNVSSFRIRDERPFDAAAFHRAAEVLVERHEVLRTSLHLTDFSVPLQLVHATATMPVGVVEVPAGEADAALREHVRRERETLFDLATPALMRFFAHLPGDGGWWVSVTECHPVLEGWSHHSMLMELLELYGVLRDGAPTPAHRPPAVRFADSIAAELAALASEEDRAHWRAVTADRPAFRLPPDWGDAPDAPRVNHHVMVDWSDLAPGLRALAGAADASLKAVMVSAFAKVLATLDTAPSFHAGLVYDVRPEIEGADRVYGMYLNTLPIAVDRVDATWVDLVRSVFAREVSAWPHRRYPLPALQRDHGGGRLIEVFFNYQDFRQVDLDLVDASVGIDDSPTEFPLTVSSRNGHIHLTADSHALSRANTERVGRLFRAVLTAMAADPHGDARTAPLDAAERDRLLRDWALNPAEPVTRTTAELVAEQARRTPDAVAVVTGGTRLTYAGLEARANRIAHRLRELGAGPESVVGVLLDRGADLMPALLGAWRAGAAYLPIDPEFPADRVATVLADANATAVLTESRHLAPVPEVIPTVVLDRDDLESCPDTAPAVRADLDGLAYVIYTSGSTGRPKGVQVHHRGLVNHVAWAVDELAARGTGGAPLFSSVAFDLVVPNLWAPLAAGQAVHVVPQDTDLAGLGARLVEHAPYSFIKLTPAHLEVLTHQLSPAEADGLAPVLVVAGEVLTRRVVEAWRRLAPSVRLVNEYGPTEASVGTCVLPVDGPGSVDGLVPADTVPIGRPLPNLAVYVLDEHLEPVPAGVVGELHVGGTGVARGYLGRPELTAERFVPDPFGPPGARLYRTGDLVRHLPDGSVDFRGRRDGQVKLRGYRIELGEVEARLAELPGVAEARALLREDAPGDKRIVAYVVPAGAEPEPTRLRAELARVLPDHMVPTAFVALPALPLNANGKLDRAALPAPGADALAADAHVPPRSPLEVRLAAVWGAVLGTDRVGVHDGFFESGGDSIRAVALVGALRAEGLDVAVRDVFAHRTVAGLADLLSGRAEPAAAVAPVAPFELVDAADRAALPDDAVDAYPLSRNQAGMLVELLADGERNNYHNVNTYRVADDAPFDPDAFRAAVRIVVDRHEVLRTSVHLTGFSVPLQVVHRAVEVPVSRHDLRGVGTADQWREVIDFVARERAEVFDLAAAPLLRVHAHLTSERTWVCGFTQSHAVMDGWSNQLMLMELVAAYRAVRDGVRPEPAPRPAVRFADSVAAELRALASEEDRRYWRGVTADHTAFTLPPHWGDRSAPAEVVRGGFTFTELEPGLRALAAAARSSIKSVLVAGYAAVLARLTDEPAFHAGLVTHTRLEEPGADRVFGTFLNTLPLPLDRSATTWLELVRSVADREIEAWPHRHYPMPAIERPAGAGRLVDVFLGYLDFHRLDREVAEDGWGLTEAPNEFALGITALDGVLSFRSTTHVLTRANLDRVVGLFRAALTAMAADPHGDAHACLLPDDEVRELIAAGGTAGGTGAGRTLVQLFEERVAATPDAPAVVAGDDPERVLVYAALNARANRVAHRLARLGVGPESLVGVCLDRGPDLLAALLGVLKAGAAYVPLDPVSPAGRRRFVAADAGVAAVVTTAPHAADLVGGAAFPVLLLEDVGDDEPAADPVPAAVPDNAAYVIYTSGSTGKPKGCVVTHGNVVRLLEAGRERYGFGSHDVWALFHSYAFDFSVWEMWGALLHGGTLVVVPPEVARAPERVARLLAEHRVTVLCQTPSAFRSLAATAPAPGTLATRVVIFGGEPLETADLRPWADRLGLDRPELVNMYGITETTVVTTHHRVTTADLADRAVAPVGAPLTGQTAHLLDPHGELVPAGVAGEIHVGGSGVVRGYLDRPELTAERFVPDPFGPPGSRRYRSGDLARALPGGGLEFAGRIDQQVKLRGYRIEPGEIEAVLSGHSEVREAAVVVREDTPGDRRLVAYVVGPAAPADLVRHCAVGLPGYMVPSAFVEVDEIPLTPNGKLDRRALPAPAADATARTGYLAPRGPVEERIAAVWAAVLGHRRVGVDEGFFELGGDSIRAVAVVGRLRAEGIDLTVGDVFERATVAGLAELVAGAGAEPAADLAAAPFAQLDAEDRARLPEGVVDAYPLSQVQTGVLVEMLADTGGNRYHGTVSYLVRDARPFAEDVLRRAVGAVVARQEVLRTSFHLSGYREPLQLVHAAVTVPLAVHDLRRLSAEEEADALRGFVAAERAAPFDIEAAPLLRVTAHLGAGGWRLSLTQSHALLDGWSLHSLMMELVDHYRALRSGREPVVPTAPPVRFADAVAAERRALGSAADRGYWRGVVAGHEPVALPPSWGDPTGERVDYAVPVEVADLEEDLRALAASVRVSPKSVLLAAYGKVLGALTEQDSFHSGLVCHVRPEVEGADRVCGMYLNTVPLPVARPTGSWRDLVREVFAREAELWPHRRFPLPEIQREAGVPGRLVDTLFSYLDFRALDDRDVDTRSEGGGGATEFALAVIGSLRGLAVKTNTGTLAREHGERVARMLRAVLEAMAADPDGDATATCLPPEELARLVADGAAELVGETAGRCPHELFAERAAATPDALAVVAGRHRLTYAEVDARANRLAHHLRGLGVGPESLVGVCLDRGVDLVSSLLGVLKAGAAYVPLDPVNPPERLAHVVADAGVAVTVTDAAHAGALTGELVVLDRLDLTALPATAPQPVVHPDNAMYVIHTSGSTGRPKGCVVTHAAVPRLVDRLRGLVAFGADDVWALTHSSAFDVSVCELWSALLTGATLVVVPRETAQDPDELLDLLVAERVTALMRTPSSFRPLVALAEAGDERVDRLALRLVIVGGEQLTAADVRPWVAHPTTGAAALLNVHGITEVAVIDTGHRVGPADAAGGPVPIGRPLRDVSLRLLDAAGDPVPAGVVGELHLGGPALARGYAGRPDLTARRFVPDPFGPPGSRLYRTGDLVRLRPDGAAEFVGRVDAQVKVRGHRVEPGEVEAVLGAHPAVRSAVVVVHGETGRLVAYHVPDRADEPADAADLAAHCARDLPEYMVPSAFVEVDEIPLTPNGKLDRRALPEPGAHDRREERADDRVAPRTDLERRVAEVWADVLGGSAAEVGVADDFFAAGGDSIRAVALVGALRAAGFDVSVRDVLRDRTVAGLAALLADRTGPAVEHGSVAPFALVPEADRERLPAGLSDAYPLTQVQVGMLVEALANGTGPAPYLNVATALVRDERPFDPDALRAALAVVASRHEALRTTVDPTGYSVPLQLIRSEVEIPFELSGRTGLTDDGWRDELAAFAAAERARGFDLGSAQPLLRVTAHVRDERSWFCTITQSHVIMEGWTFNLLLDELTDCYRRLRDGQAPPPHEPPAARFADAVAAELAALGSDEDRGFWRALTDSHAPFTLPTAWSGGPEVVEFGLVVPLAEHRDGLRALAAEAGVPLKAVLLAAHLKVLSRLTDEPAFHTGLVGHTRPEAAGAERDYGMYLSTLPFPHDRTAPTWSALVRQVQAREDERWRHRHFPMPEIQRMAGAGTRLLPVMFNYVDFRRQHADTVDVVATGAATEFDLAVHAHGDDRISLRTTTAALGRAEADRLAGMYRSVLAAMAADPAGDARAVHLDETEREGLPGGTAEAAPAVTRCLHEVFREQAAATPDAVAVVAGGTSLTYAQLNARANRLAHHLRGLGVGPESLVGVCLDRGVDLVSSLLGVLKAGAAYVPLDPVNPPERLRHLVADSGAAAVIASAEHGATVTGDVVVVDPGTAGADAPDTDPVPLAHPDNLAYAIYTSGSTGLPKGVAVTHANVVRLFEVTQEHYAFDESDVWVAAHSFAFDVSVFELFGALLHGGTLVVPASAAVRDPDAFLDLLVDSGATMLCQTPTAFRSLLAAADDPRLGRLALRAVVLAGERLEPAALVPWVDRLGLARTALVNMYGPTEASVYATYHRFTRRDLGAGGSPIGRPLADLRAHLLDAFGNPVPAGVPGELHLGGAGVARGYLDRPEPTAERFVPDPFGPPGSRLYRTGDVVRRSGDGGLDFLGRADQQVKVRGHRVEPGEVEAALAAHPQVREAVVLARPDRAGDQRLVAYLVLDGEPDVAGLRAFLARTLPAYLIPSAFVALAELPVTTSGKLDRRALPAPDDDAVARQGFVAPRTPLQERIAAVWARELGLDRVGAEDGFFDLGGDSIRAVAVVGALRAGGLAATVRDVLERRTVAELAEALDGRAAAVEAPPVEPFALLSPQDRAKLPAGLVDAYPLSRNQAGMLVEMLSGTGRGRYHVVHSVRVRDGVPFSADALRTALAELVARHDVLRTSVDLDGCSVPVQLVHATATVPVRVVDATGADDRDAVLRQFVAAEAGALFDHATAPLVRVTAHRWADGEWQCTFTHSHVVLDGWSSDLLLRHLLAGYRRAVDGLPPLPRTPPAIRFADVVAAEVRALASAEDRAFWHSVVDSHERFALPGGWGEPGPAEPFGVVVPLDDLADGLARLASAASASRKSVLLAAFTKVMSQLTPATAFHVGLTAHVRPEVGGADQVYGMHLNTLPFPVDRSARTWRELVRRVFDRELAMWPHRAYPMPAIQQERGEGRRLLEVYFSYQDFDQSDVDDVVAGGGAGAATNEFPFSVAPGPGGLVLRTNTGVLGRDAARRVAEVFRAVLEAMADDPDGDATRTWLPAGEPDRLREWSTGPVVEPCGWTAPERFEEQVRATPGATALVSGEVEVTYADLDAAANRVARRLRALGVGPESVVGVLLDRGPDLVAALLGVWKAGAAYLPVDPGSPAARVVDVLADAGAGAVVTGAALADRVAGFPGHAVDLDRDAALLADLPAHRPDVPADPDRLAYVICTSGSTGRPKGVLVHHRGLANHLRWAVDELTARGTGGAPLFSSVAFDLVVPNLWAPLLTGQPVHLLPPELDRLGEHLAAAAPYAFVKLTPGHLRVLVHQLSAEQAAGLTGVLVVAGEAFTGDVLAAWRALAPDVPVINEYGPTEASVGSTIFPVDGEPAAEVLPIGRPLPGTTAHVLGQALQPVPVGVPGELHVGGAGVARGYAGRPGATAERFLPDPFGGPGDRLYRTGDLARWLPGGEIEFLGRLDRQVKVRGYRIEPAEVEVALTAHADVADARVLARGAGADQRLVAYLVPAAEEVDLAGVREALGRRLPEHLVPADFVALAELPLNANGKLDESALPEPGPRRADASRVPPRTPTELALAEIWAEVLEVPGIGVGDSFFDLGGHSILVIRAVAAARGRGLPLTLVLFYQHGTLAALAAALDAVMSSAAKSGAGGNGAAAGGAAGSGAAANEAASGGAVANGVPPALPSSAPGLTALTAITDPPNDATIPSPLAAMAAHRVPGLSAARLAGGELVAVEAFGELTPGGPPVTPDALFQVGSLSKHVTAFGVLRLVGQGALDLDADVNHYLRGWRVPEEPGVAPVTARLLLGHRSGLAPNPGKGYPADRVPALADLLHGRAGHPAVTRETAPDTAFRKANVHYSVLQLLLEDLTGSSFADLMRDLVLDPLGMHASDFDQDFPHRCGSQVALGHHADGSTVDGGWLVRPDLAAAGLWTTATDLAKFAAEVRRSALGRPLAVFARPLVEQALTPHPDSLYGLGTVVDPADGDPQFGHGGEPVGYHAFSTCRVRSGEGWVVLTNGAAGAEVIRGLIAEPAPTTES</sequence>
<keyword evidence="3" id="KW-0597">Phosphoprotein</keyword>
<dbReference type="PANTHER" id="PTHR45527">
    <property type="entry name" value="NONRIBOSOMAL PEPTIDE SYNTHETASE"/>
    <property type="match status" value="1"/>
</dbReference>
<feature type="domain" description="Carrier" evidence="5">
    <location>
        <begin position="2053"/>
        <end position="2127"/>
    </location>
</feature>
<dbReference type="InterPro" id="IPR042099">
    <property type="entry name" value="ANL_N_sf"/>
</dbReference>
<dbReference type="SUPFAM" id="SSF52777">
    <property type="entry name" value="CoA-dependent acyltransferases"/>
    <property type="match status" value="12"/>
</dbReference>
<dbReference type="CDD" id="cd05930">
    <property type="entry name" value="A_NRPS"/>
    <property type="match status" value="3"/>
</dbReference>
<feature type="domain" description="Carrier" evidence="5">
    <location>
        <begin position="4168"/>
        <end position="4244"/>
    </location>
</feature>
<dbReference type="Pfam" id="PF13193">
    <property type="entry name" value="AMP-binding_C"/>
    <property type="match status" value="6"/>
</dbReference>
<dbReference type="PROSITE" id="PS00012">
    <property type="entry name" value="PHOSPHOPANTETHEINE"/>
    <property type="match status" value="6"/>
</dbReference>
<dbReference type="PROSITE" id="PS00455">
    <property type="entry name" value="AMP_BINDING"/>
    <property type="match status" value="5"/>
</dbReference>
<feature type="domain" description="Carrier" evidence="5">
    <location>
        <begin position="998"/>
        <end position="1072"/>
    </location>
</feature>
<evidence type="ECO:0000256" key="2">
    <source>
        <dbReference type="ARBA" id="ARBA00022450"/>
    </source>
</evidence>
<feature type="domain" description="Carrier" evidence="5">
    <location>
        <begin position="3109"/>
        <end position="3183"/>
    </location>
</feature>
<dbReference type="Pfam" id="PF00144">
    <property type="entry name" value="Beta-lactamase"/>
    <property type="match status" value="1"/>
</dbReference>
<gene>
    <name evidence="6" type="ORF">ACFPFM_39860</name>
</gene>
<dbReference type="SUPFAM" id="SSF56601">
    <property type="entry name" value="beta-lactamase/transpeptidase-like"/>
    <property type="match status" value="1"/>
</dbReference>
<evidence type="ECO:0000313" key="6">
    <source>
        <dbReference type="EMBL" id="MFC5059907.1"/>
    </source>
</evidence>
<dbReference type="CDD" id="cd17643">
    <property type="entry name" value="A_NRPS_Cytc1-like"/>
    <property type="match status" value="3"/>
</dbReference>
<feature type="region of interest" description="Disordered" evidence="4">
    <location>
        <begin position="5739"/>
        <end position="5759"/>
    </location>
</feature>
<dbReference type="InterPro" id="IPR029058">
    <property type="entry name" value="AB_hydrolase_fold"/>
</dbReference>
<dbReference type="Pfam" id="PF00550">
    <property type="entry name" value="PP-binding"/>
    <property type="match status" value="6"/>
</dbReference>
<dbReference type="InterPro" id="IPR001242">
    <property type="entry name" value="Condensation_dom"/>
</dbReference>
<evidence type="ECO:0000256" key="3">
    <source>
        <dbReference type="ARBA" id="ARBA00022553"/>
    </source>
</evidence>
<feature type="domain" description="Carrier" evidence="5">
    <location>
        <begin position="5224"/>
        <end position="5298"/>
    </location>
</feature>
<feature type="compositionally biased region" description="Basic and acidic residues" evidence="4">
    <location>
        <begin position="4144"/>
        <end position="4166"/>
    </location>
</feature>
<dbReference type="InterPro" id="IPR025110">
    <property type="entry name" value="AMP-bd_C"/>
</dbReference>
<evidence type="ECO:0000256" key="4">
    <source>
        <dbReference type="SAM" id="MobiDB-lite"/>
    </source>
</evidence>
<feature type="domain" description="Carrier" evidence="5">
    <location>
        <begin position="6271"/>
        <end position="6345"/>
    </location>
</feature>
<dbReference type="InterPro" id="IPR001466">
    <property type="entry name" value="Beta-lactam-related"/>
</dbReference>
<dbReference type="Pfam" id="PF00501">
    <property type="entry name" value="AMP-binding"/>
    <property type="match status" value="6"/>
</dbReference>
<dbReference type="InterPro" id="IPR006162">
    <property type="entry name" value="Ppantetheine_attach_site"/>
</dbReference>
<dbReference type="Gene3D" id="2.30.38.10">
    <property type="entry name" value="Luciferase, Domain 3"/>
    <property type="match status" value="2"/>
</dbReference>
<dbReference type="InterPro" id="IPR000873">
    <property type="entry name" value="AMP-dep_synth/lig_dom"/>
</dbReference>
<dbReference type="Gene3D" id="3.40.50.980">
    <property type="match status" value="4"/>
</dbReference>
<feature type="region of interest" description="Disordered" evidence="4">
    <location>
        <begin position="6252"/>
        <end position="6272"/>
    </location>
</feature>
<keyword evidence="7" id="KW-1185">Reference proteome</keyword>
<dbReference type="Gene3D" id="3.40.710.10">
    <property type="entry name" value="DD-peptidase/beta-lactamase superfamily"/>
    <property type="match status" value="1"/>
</dbReference>
<dbReference type="InterPro" id="IPR020845">
    <property type="entry name" value="AMP-binding_CS"/>
</dbReference>
<dbReference type="InterPro" id="IPR010071">
    <property type="entry name" value="AA_adenyl_dom"/>
</dbReference>
<keyword evidence="2" id="KW-0596">Phosphopantetheine</keyword>
<dbReference type="InterPro" id="IPR036736">
    <property type="entry name" value="ACP-like_sf"/>
</dbReference>
<evidence type="ECO:0000256" key="1">
    <source>
        <dbReference type="ARBA" id="ARBA00001957"/>
    </source>
</evidence>
<dbReference type="Pfam" id="PF00668">
    <property type="entry name" value="Condensation"/>
    <property type="match status" value="6"/>
</dbReference>
<dbReference type="Gene3D" id="3.30.559.10">
    <property type="entry name" value="Chloramphenicol acetyltransferase-like domain"/>
    <property type="match status" value="6"/>
</dbReference>
<comment type="cofactor">
    <cofactor evidence="1">
        <name>pantetheine 4'-phosphate</name>
        <dbReference type="ChEBI" id="CHEBI:47942"/>
    </cofactor>
</comment>
<dbReference type="CDD" id="cd19531">
    <property type="entry name" value="LCL_NRPS-like"/>
    <property type="match status" value="1"/>
</dbReference>
<comment type="caution">
    <text evidence="6">The sequence shown here is derived from an EMBL/GenBank/DDBJ whole genome shotgun (WGS) entry which is preliminary data.</text>
</comment>
<reference evidence="7" key="1">
    <citation type="journal article" date="2019" name="Int. J. Syst. Evol. Microbiol.">
        <title>The Global Catalogue of Microorganisms (GCM) 10K type strain sequencing project: providing services to taxonomists for standard genome sequencing and annotation.</title>
        <authorList>
            <consortium name="The Broad Institute Genomics Platform"/>
            <consortium name="The Broad Institute Genome Sequencing Center for Infectious Disease"/>
            <person name="Wu L."/>
            <person name="Ma J."/>
        </authorList>
    </citation>
    <scope>NUCLEOTIDE SEQUENCE [LARGE SCALE GENOMIC DNA]</scope>
    <source>
        <strain evidence="7">KCTC 12848</strain>
    </source>
</reference>
<feature type="region of interest" description="Disordered" evidence="4">
    <location>
        <begin position="4142"/>
        <end position="4166"/>
    </location>
</feature>
<dbReference type="InterPro" id="IPR045851">
    <property type="entry name" value="AMP-bd_C_sf"/>
</dbReference>
<dbReference type="NCBIfam" id="TIGR01733">
    <property type="entry name" value="AA-adenyl-dom"/>
    <property type="match status" value="6"/>
</dbReference>
<accession>A0ABV9YE61</accession>
<dbReference type="Gene3D" id="3.30.559.30">
    <property type="entry name" value="Nonribosomal peptide synthetase, condensation domain"/>
    <property type="match status" value="6"/>
</dbReference>
<dbReference type="SMART" id="SM00823">
    <property type="entry name" value="PKS_PP"/>
    <property type="match status" value="6"/>
</dbReference>